<evidence type="ECO:0000256" key="9">
    <source>
        <dbReference type="ARBA" id="ARBA00022679"/>
    </source>
</evidence>
<evidence type="ECO:0000256" key="6">
    <source>
        <dbReference type="ARBA" id="ARBA00013145"/>
    </source>
</evidence>
<name>D3E0Y8_METRM</name>
<dbReference type="GO" id="GO:0030976">
    <property type="term" value="F:thiamine pyrophosphate binding"/>
    <property type="evidence" value="ECO:0007669"/>
    <property type="project" value="InterPro"/>
</dbReference>
<dbReference type="GO" id="GO:0003984">
    <property type="term" value="F:acetolactate synthase activity"/>
    <property type="evidence" value="ECO:0007669"/>
    <property type="project" value="UniProtKB-EC"/>
</dbReference>
<gene>
    <name evidence="21" type="primary">ilvB2</name>
    <name evidence="21" type="ordered locus">mru_2112</name>
</gene>
<dbReference type="FunFam" id="3.40.50.970:FF:000016">
    <property type="entry name" value="Acetolactate synthase"/>
    <property type="match status" value="1"/>
</dbReference>
<dbReference type="SUPFAM" id="SSF52467">
    <property type="entry name" value="DHS-like NAD/FAD-binding domain"/>
    <property type="match status" value="1"/>
</dbReference>
<comment type="cofactor">
    <cofactor evidence="1">
        <name>Mg(2+)</name>
        <dbReference type="ChEBI" id="CHEBI:18420"/>
    </cofactor>
</comment>
<dbReference type="InterPro" id="IPR029035">
    <property type="entry name" value="DHS-like_NAD/FAD-binding_dom"/>
</dbReference>
<dbReference type="PROSITE" id="PS00187">
    <property type="entry name" value="TPP_ENZYMES"/>
    <property type="match status" value="1"/>
</dbReference>
<dbReference type="PANTHER" id="PTHR18968:SF13">
    <property type="entry name" value="ACETOLACTATE SYNTHASE CATALYTIC SUBUNIT, MITOCHONDRIAL"/>
    <property type="match status" value="1"/>
</dbReference>
<evidence type="ECO:0000256" key="16">
    <source>
        <dbReference type="ARBA" id="ARBA00069336"/>
    </source>
</evidence>
<dbReference type="Pfam" id="PF02775">
    <property type="entry name" value="TPP_enzyme_C"/>
    <property type="match status" value="1"/>
</dbReference>
<keyword evidence="13 17" id="KW-0786">Thiamine pyrophosphate</keyword>
<dbReference type="CDD" id="cd07035">
    <property type="entry name" value="TPP_PYR_POX_like"/>
    <property type="match status" value="1"/>
</dbReference>
<dbReference type="InterPro" id="IPR012001">
    <property type="entry name" value="Thiamin_PyroP_enz_TPP-bd_dom"/>
</dbReference>
<dbReference type="InterPro" id="IPR011766">
    <property type="entry name" value="TPP_enzyme_TPP-bd"/>
</dbReference>
<evidence type="ECO:0000256" key="1">
    <source>
        <dbReference type="ARBA" id="ARBA00001946"/>
    </source>
</evidence>
<dbReference type="Gene3D" id="3.40.50.970">
    <property type="match status" value="2"/>
</dbReference>
<evidence type="ECO:0000313" key="22">
    <source>
        <dbReference type="Proteomes" id="UP000008680"/>
    </source>
</evidence>
<dbReference type="KEGG" id="mru:mru_2112"/>
<dbReference type="InterPro" id="IPR039368">
    <property type="entry name" value="AHAS_TPP"/>
</dbReference>
<dbReference type="HOGENOM" id="CLU_013748_1_2_2"/>
<dbReference type="GO" id="GO:0005948">
    <property type="term" value="C:acetolactate synthase complex"/>
    <property type="evidence" value="ECO:0007669"/>
    <property type="project" value="TreeGrafter"/>
</dbReference>
<evidence type="ECO:0000313" key="21">
    <source>
        <dbReference type="EMBL" id="ADC47962.1"/>
    </source>
</evidence>
<dbReference type="SUPFAM" id="SSF52518">
    <property type="entry name" value="Thiamin diphosphate-binding fold (THDP-binding)"/>
    <property type="match status" value="2"/>
</dbReference>
<comment type="pathway">
    <text evidence="4">Amino-acid biosynthesis; L-valine biosynthesis; L-valine from pyruvate: step 1/4.</text>
</comment>
<dbReference type="PANTHER" id="PTHR18968">
    <property type="entry name" value="THIAMINE PYROPHOSPHATE ENZYMES"/>
    <property type="match status" value="1"/>
</dbReference>
<reference evidence="21 22" key="1">
    <citation type="journal article" date="2010" name="PLoS ONE">
        <title>The genome sequence of the rumen methanogen Methanobrevibacter ruminantium reveals new possibilities for controlling ruminant methane emissions.</title>
        <authorList>
            <person name="Leahy S.C."/>
            <person name="Kelly W.J."/>
            <person name="Altermann E."/>
            <person name="Ronimus R.S."/>
            <person name="Yeoman C.J."/>
            <person name="Pacheco D.M."/>
            <person name="Li D."/>
            <person name="Kong Z."/>
            <person name="McTavish S."/>
            <person name="Sang C."/>
            <person name="Lambie S.C."/>
            <person name="Janssen P.H."/>
            <person name="Dey D."/>
            <person name="Attwood G.T."/>
        </authorList>
    </citation>
    <scope>NUCLEOTIDE SEQUENCE [LARGE SCALE GENOMIC DNA]</scope>
    <source>
        <strain evidence="22">ATCC 35063 / DSM 1093 / JCM 13430 / OCM 146 / M1</strain>
    </source>
</reference>
<dbReference type="Pfam" id="PF00205">
    <property type="entry name" value="TPP_enzyme_M"/>
    <property type="match status" value="1"/>
</dbReference>
<dbReference type="GeneID" id="25394044"/>
<dbReference type="InterPro" id="IPR045229">
    <property type="entry name" value="TPP_enz"/>
</dbReference>
<evidence type="ECO:0000256" key="17">
    <source>
        <dbReference type="RuleBase" id="RU362132"/>
    </source>
</evidence>
<dbReference type="PATRIC" id="fig|634498.28.peg.2114"/>
<dbReference type="RefSeq" id="WP_012956910.1">
    <property type="nucleotide sequence ID" value="NC_013790.1"/>
</dbReference>
<dbReference type="GO" id="GO:0044272">
    <property type="term" value="P:sulfur compound biosynthetic process"/>
    <property type="evidence" value="ECO:0007669"/>
    <property type="project" value="UniProtKB-ARBA"/>
</dbReference>
<keyword evidence="7" id="KW-0028">Amino-acid biosynthesis</keyword>
<evidence type="ECO:0000259" key="18">
    <source>
        <dbReference type="Pfam" id="PF00205"/>
    </source>
</evidence>
<protein>
    <recommendedName>
        <fullName evidence="16">Probable acetolactate synthase large subunit</fullName>
        <ecNumber evidence="6">2.2.1.6</ecNumber>
    </recommendedName>
</protein>
<evidence type="ECO:0000256" key="15">
    <source>
        <dbReference type="ARBA" id="ARBA00048670"/>
    </source>
</evidence>
<keyword evidence="9 21" id="KW-0808">Transferase</keyword>
<organism evidence="21 22">
    <name type="scientific">Methanobrevibacter ruminantium (strain ATCC 35063 / DSM 1093 / JCM 13430 / OCM 146 / M1)</name>
    <name type="common">Methanobacterium ruminantium</name>
    <dbReference type="NCBI Taxonomy" id="634498"/>
    <lineage>
        <taxon>Archaea</taxon>
        <taxon>Methanobacteriati</taxon>
        <taxon>Methanobacteriota</taxon>
        <taxon>Methanomada group</taxon>
        <taxon>Methanobacteria</taxon>
        <taxon>Methanobacteriales</taxon>
        <taxon>Methanobacteriaceae</taxon>
        <taxon>Methanobrevibacter</taxon>
    </lineage>
</organism>
<sequence length="631" mass="68331">MRGGDAIIKALMDKGVDTIFGYPGGTVIPFYDMLYDSDLRHILVRHEQCAAHAAEGYARASGKVGVCLATSGPGATNLVTGIANAYMDSSPIIAITGQVVSNLIGNDAFQEVDIIGITMPITKHSYQPKDANDIPSIINTSIEIASTGRNGPVLIDVPKEVQEMELDEYVLGTIPTPGYKPSVKGNDKQIAKAAKMLLEAEKPIILAGGGTILADASSELRQVAELVNAPVATTLMGKGVIDEKDDLSIGMLGMHGKQVANQSVNKSDCLLAVGVRFSDRTTGKLEKFMPDAQVIHIDIDPAEIGKNVPVDLPIVGDAKIVLAKLADELASSRFAEEFDDDELSGSKIIKGLMENDLAKELYKSKLVKEIESSKFKENYEFNYDSYSPWLKSVVDFKNATIPRVSYSDIPLKPQQVIKEIASSITDDTIVTTDVGIHQMWAAHFLDISKPRKFISSGGLGTMGFGLPAAIGAKVACPDDAVLAIVGDGGFLMVSQELATIKEHDIPVVIAMLNNRKLGMVYQWQNKMYDKRYSETDMGNTPDFVKLAESYGINAVKVEEVDKTQEVLSKALKDNEAILLDITVEKDEFIPMFPPGGAITDLLGEYKYESDVKNVDLEQKESEDSQTVEGGK</sequence>
<evidence type="ECO:0000256" key="14">
    <source>
        <dbReference type="ARBA" id="ARBA00023304"/>
    </source>
</evidence>
<keyword evidence="10" id="KW-0479">Metal-binding</keyword>
<comment type="catalytic activity">
    <reaction evidence="15">
        <text>2 pyruvate + H(+) = (2S)-2-acetolactate + CO2</text>
        <dbReference type="Rhea" id="RHEA:25249"/>
        <dbReference type="ChEBI" id="CHEBI:15361"/>
        <dbReference type="ChEBI" id="CHEBI:15378"/>
        <dbReference type="ChEBI" id="CHEBI:16526"/>
        <dbReference type="ChEBI" id="CHEBI:58476"/>
        <dbReference type="EC" id="2.2.1.6"/>
    </reaction>
</comment>
<proteinExistence type="inferred from homology"/>
<dbReference type="eggNOG" id="arCOG01998">
    <property type="taxonomic scope" value="Archaea"/>
</dbReference>
<dbReference type="GO" id="GO:0009099">
    <property type="term" value="P:L-valine biosynthetic process"/>
    <property type="evidence" value="ECO:0007669"/>
    <property type="project" value="TreeGrafter"/>
</dbReference>
<evidence type="ECO:0000256" key="4">
    <source>
        <dbReference type="ARBA" id="ARBA00005025"/>
    </source>
</evidence>
<evidence type="ECO:0000256" key="7">
    <source>
        <dbReference type="ARBA" id="ARBA00022605"/>
    </source>
</evidence>
<dbReference type="CDD" id="cd02015">
    <property type="entry name" value="TPP_AHAS"/>
    <property type="match status" value="1"/>
</dbReference>
<comment type="pathway">
    <text evidence="3">Amino-acid biosynthesis; L-isoleucine biosynthesis; L-isoleucine from 2-oxobutanoate: step 1/4.</text>
</comment>
<dbReference type="InterPro" id="IPR029061">
    <property type="entry name" value="THDP-binding"/>
</dbReference>
<evidence type="ECO:0000256" key="10">
    <source>
        <dbReference type="ARBA" id="ARBA00022723"/>
    </source>
</evidence>
<feature type="domain" description="Thiamine pyrophosphate enzyme TPP-binding" evidence="19">
    <location>
        <begin position="433"/>
        <end position="581"/>
    </location>
</feature>
<dbReference type="GO" id="GO:0000287">
    <property type="term" value="F:magnesium ion binding"/>
    <property type="evidence" value="ECO:0007669"/>
    <property type="project" value="InterPro"/>
</dbReference>
<keyword evidence="14" id="KW-0100">Branched-chain amino acid biosynthesis</keyword>
<accession>D3E0Y8</accession>
<dbReference type="Gene3D" id="3.40.50.1220">
    <property type="entry name" value="TPP-binding domain"/>
    <property type="match status" value="1"/>
</dbReference>
<evidence type="ECO:0000259" key="20">
    <source>
        <dbReference type="Pfam" id="PF02776"/>
    </source>
</evidence>
<evidence type="ECO:0000259" key="19">
    <source>
        <dbReference type="Pfam" id="PF02775"/>
    </source>
</evidence>
<evidence type="ECO:0000256" key="11">
    <source>
        <dbReference type="ARBA" id="ARBA00022827"/>
    </source>
</evidence>
<feature type="domain" description="Thiamine pyrophosphate enzyme central" evidence="18">
    <location>
        <begin position="190"/>
        <end position="325"/>
    </location>
</feature>
<keyword evidence="22" id="KW-1185">Reference proteome</keyword>
<dbReference type="Proteomes" id="UP000008680">
    <property type="component" value="Chromosome"/>
</dbReference>
<evidence type="ECO:0000256" key="13">
    <source>
        <dbReference type="ARBA" id="ARBA00023052"/>
    </source>
</evidence>
<dbReference type="FunFam" id="3.40.50.970:FF:000007">
    <property type="entry name" value="Acetolactate synthase"/>
    <property type="match status" value="1"/>
</dbReference>
<dbReference type="InterPro" id="IPR000399">
    <property type="entry name" value="TPP-bd_CS"/>
</dbReference>
<evidence type="ECO:0000256" key="2">
    <source>
        <dbReference type="ARBA" id="ARBA00001964"/>
    </source>
</evidence>
<dbReference type="FunFam" id="3.40.50.1220:FF:000008">
    <property type="entry name" value="Acetolactate synthase"/>
    <property type="match status" value="1"/>
</dbReference>
<comment type="cofactor">
    <cofactor evidence="2">
        <name>thiamine diphosphate</name>
        <dbReference type="ChEBI" id="CHEBI:58937"/>
    </cofactor>
</comment>
<dbReference type="NCBIfam" id="NF004919">
    <property type="entry name" value="PRK06276.1"/>
    <property type="match status" value="1"/>
</dbReference>
<evidence type="ECO:0000256" key="5">
    <source>
        <dbReference type="ARBA" id="ARBA00007812"/>
    </source>
</evidence>
<evidence type="ECO:0000256" key="3">
    <source>
        <dbReference type="ARBA" id="ARBA00004974"/>
    </source>
</evidence>
<feature type="domain" description="Thiamine pyrophosphate enzyme N-terminal TPP-binding" evidence="20">
    <location>
        <begin position="1"/>
        <end position="115"/>
    </location>
</feature>
<comment type="similarity">
    <text evidence="5 17">Belongs to the TPP enzyme family.</text>
</comment>
<evidence type="ECO:0000256" key="8">
    <source>
        <dbReference type="ARBA" id="ARBA00022630"/>
    </source>
</evidence>
<dbReference type="STRING" id="634498.mru_2112"/>
<dbReference type="GO" id="GO:0050660">
    <property type="term" value="F:flavin adenine dinucleotide binding"/>
    <property type="evidence" value="ECO:0007669"/>
    <property type="project" value="TreeGrafter"/>
</dbReference>
<keyword evidence="8" id="KW-0285">Flavoprotein</keyword>
<dbReference type="Pfam" id="PF02776">
    <property type="entry name" value="TPP_enzyme_N"/>
    <property type="match status" value="1"/>
</dbReference>
<evidence type="ECO:0000256" key="12">
    <source>
        <dbReference type="ARBA" id="ARBA00022842"/>
    </source>
</evidence>
<keyword evidence="12" id="KW-0460">Magnesium</keyword>
<dbReference type="InterPro" id="IPR012000">
    <property type="entry name" value="Thiamin_PyroP_enz_cen_dom"/>
</dbReference>
<dbReference type="GO" id="GO:0009097">
    <property type="term" value="P:isoleucine biosynthetic process"/>
    <property type="evidence" value="ECO:0007669"/>
    <property type="project" value="TreeGrafter"/>
</dbReference>
<dbReference type="EC" id="2.2.1.6" evidence="6"/>
<dbReference type="EMBL" id="CP001719">
    <property type="protein sequence ID" value="ADC47962.1"/>
    <property type="molecule type" value="Genomic_DNA"/>
</dbReference>
<dbReference type="AlphaFoldDB" id="D3E0Y8"/>
<keyword evidence="11" id="KW-0274">FAD</keyword>